<proteinExistence type="inferred from homology"/>
<dbReference type="InterPro" id="IPR003423">
    <property type="entry name" value="OMP_efflux"/>
</dbReference>
<dbReference type="AlphaFoldDB" id="W6MD64"/>
<comment type="similarity">
    <text evidence="1 2">Belongs to the outer membrane factor (OMF) (TC 1.B.17) family.</text>
</comment>
<dbReference type="EMBL" id="CBTJ020000039">
    <property type="protein sequence ID" value="CDI02513.1"/>
    <property type="molecule type" value="Genomic_DNA"/>
</dbReference>
<keyword evidence="2" id="KW-0564">Palmitate</keyword>
<dbReference type="GO" id="GO:0009279">
    <property type="term" value="C:cell outer membrane"/>
    <property type="evidence" value="ECO:0007669"/>
    <property type="project" value="UniProtKB-SubCell"/>
</dbReference>
<feature type="signal peptide" evidence="2">
    <location>
        <begin position="1"/>
        <end position="22"/>
    </location>
</feature>
<dbReference type="Pfam" id="PF02321">
    <property type="entry name" value="OEP"/>
    <property type="match status" value="2"/>
</dbReference>
<gene>
    <name evidence="3" type="ORF">BN873_320005</name>
</gene>
<protein>
    <submittedName>
        <fullName evidence="3">Outer membrane protein oprM</fullName>
    </submittedName>
</protein>
<dbReference type="InterPro" id="IPR010131">
    <property type="entry name" value="MdtP/NodT-like"/>
</dbReference>
<dbReference type="PROSITE" id="PS51257">
    <property type="entry name" value="PROKAR_LIPOPROTEIN"/>
    <property type="match status" value="1"/>
</dbReference>
<reference evidence="3" key="2">
    <citation type="submission" date="2014-03" db="EMBL/GenBank/DDBJ databases">
        <title>Candidatus Competibacter-lineage genomes retrieved from metagenomes reveal functional metabolic diversity.</title>
        <authorList>
            <person name="McIlroy S.J."/>
            <person name="Albertsen M."/>
            <person name="Andresen E.K."/>
            <person name="Saunders A.M."/>
            <person name="Kristiansen R."/>
            <person name="Stokholm-Bjerregaard M."/>
            <person name="Nielsen K.L."/>
            <person name="Nielsen P.H."/>
        </authorList>
    </citation>
    <scope>NUCLEOTIDE SEQUENCE</scope>
    <source>
        <strain evidence="3">Run_A_D11</strain>
    </source>
</reference>
<name>W6MD64_9GAMM</name>
<keyword evidence="2" id="KW-0812">Transmembrane</keyword>
<evidence type="ECO:0000256" key="2">
    <source>
        <dbReference type="RuleBase" id="RU362097"/>
    </source>
</evidence>
<reference evidence="3" key="1">
    <citation type="submission" date="2013-07" db="EMBL/GenBank/DDBJ databases">
        <authorList>
            <person name="McIlroy S."/>
        </authorList>
    </citation>
    <scope>NUCLEOTIDE SEQUENCE [LARGE SCALE GENOMIC DNA]</scope>
    <source>
        <strain evidence="3">Run_A_D11</strain>
    </source>
</reference>
<feature type="chain" id="PRO_5001444456" evidence="2">
    <location>
        <begin position="23"/>
        <end position="466"/>
    </location>
</feature>
<comment type="subcellular location">
    <subcellularLocation>
        <location evidence="2">Cell outer membrane</location>
        <topology evidence="2">Lipid-anchor</topology>
    </subcellularLocation>
</comment>
<sequence length="466" mass="50354">MAKLKQKVLALAMTALTAGCVALEPPAPPLPDPAVPTQWPVSVEETGLPARAAPDIGWREFFHDPKLQTLIARSLANNRDLRVAILNIDKARAQYRSQRAGQWPWVGGSVGSEHIGGEVPSSNQYSATVGVTGFELDLFGRARTLTDIALQQYFAQEATRRSAEIVLVADIATLYLTLAIDQELSRLSQAKLKNYQESASLIEKRFSLGAVSGLDVEQIHTQVESARVDVARYDGQILRDINALILLVGAPVEPAVLPVRPDDPIAGFVAPPPGLPSETLLRRPDIQAAEHRLRAANANIGAARAAYFPSISLTGSVGSASTELFDLFGKGSWMWSFIPKVTVPIFQAGRLEANMANAVADRDIALAQYEKAIQTGFREVTDALASAGTLVRQYDAQTALVDAATRAEQLSRLRYQAGRDSYLVLLDAQRTLYGAQQALLATYLAAQINRVTLYKVLGGGWTEGDG</sequence>
<dbReference type="OrthoDB" id="9770517at2"/>
<keyword evidence="4" id="KW-1185">Reference proteome</keyword>
<accession>W6MD64</accession>
<evidence type="ECO:0000256" key="1">
    <source>
        <dbReference type="ARBA" id="ARBA00007613"/>
    </source>
</evidence>
<dbReference type="STRING" id="1400863.BN873_320005"/>
<keyword evidence="2" id="KW-0449">Lipoprotein</keyword>
<dbReference type="Proteomes" id="UP000035760">
    <property type="component" value="Unassembled WGS sequence"/>
</dbReference>
<dbReference type="SUPFAM" id="SSF56954">
    <property type="entry name" value="Outer membrane efflux proteins (OEP)"/>
    <property type="match status" value="1"/>
</dbReference>
<dbReference type="NCBIfam" id="TIGR01845">
    <property type="entry name" value="outer_NodT"/>
    <property type="match status" value="1"/>
</dbReference>
<comment type="caution">
    <text evidence="3">The sequence shown here is derived from an EMBL/GenBank/DDBJ whole genome shotgun (WGS) entry which is preliminary data.</text>
</comment>
<keyword evidence="2" id="KW-0472">Membrane</keyword>
<keyword evidence="2" id="KW-0732">Signal</keyword>
<dbReference type="PANTHER" id="PTHR30203">
    <property type="entry name" value="OUTER MEMBRANE CATION EFFLUX PROTEIN"/>
    <property type="match status" value="1"/>
</dbReference>
<organism evidence="3 4">
    <name type="scientific">Candidatus Competibacter denitrificans Run_A_D11</name>
    <dbReference type="NCBI Taxonomy" id="1400863"/>
    <lineage>
        <taxon>Bacteria</taxon>
        <taxon>Pseudomonadati</taxon>
        <taxon>Pseudomonadota</taxon>
        <taxon>Gammaproteobacteria</taxon>
        <taxon>Candidatus Competibacteraceae</taxon>
        <taxon>Candidatus Competibacter</taxon>
    </lineage>
</organism>
<keyword evidence="2" id="KW-1134">Transmembrane beta strand</keyword>
<dbReference type="PANTHER" id="PTHR30203:SF32">
    <property type="entry name" value="CATION EFFLUX SYSTEM PROTEIN CUSC"/>
    <property type="match status" value="1"/>
</dbReference>
<dbReference type="GO" id="GO:0015562">
    <property type="term" value="F:efflux transmembrane transporter activity"/>
    <property type="evidence" value="ECO:0007669"/>
    <property type="project" value="InterPro"/>
</dbReference>
<dbReference type="RefSeq" id="WP_048672809.1">
    <property type="nucleotide sequence ID" value="NZ_CBTJ020000039.1"/>
</dbReference>
<dbReference type="Gene3D" id="2.20.200.10">
    <property type="entry name" value="Outer membrane efflux proteins (OEP)"/>
    <property type="match status" value="1"/>
</dbReference>
<evidence type="ECO:0000313" key="3">
    <source>
        <dbReference type="EMBL" id="CDI02513.1"/>
    </source>
</evidence>
<dbReference type="Gene3D" id="1.20.1600.10">
    <property type="entry name" value="Outer membrane efflux proteins (OEP)"/>
    <property type="match status" value="1"/>
</dbReference>
<evidence type="ECO:0000313" key="4">
    <source>
        <dbReference type="Proteomes" id="UP000035760"/>
    </source>
</evidence>